<dbReference type="Ensembl" id="ENSHHUT00000027618.1">
    <property type="protein sequence ID" value="ENSHHUP00000026570.1"/>
    <property type="gene ID" value="ENSHHUG00000016824.1"/>
</dbReference>
<reference evidence="2" key="2">
    <citation type="submission" date="2025-08" db="UniProtKB">
        <authorList>
            <consortium name="Ensembl"/>
        </authorList>
    </citation>
    <scope>IDENTIFICATION</scope>
</reference>
<keyword evidence="1" id="KW-0472">Membrane</keyword>
<evidence type="ECO:0000313" key="3">
    <source>
        <dbReference type="Proteomes" id="UP000314982"/>
    </source>
</evidence>
<reference evidence="3" key="1">
    <citation type="submission" date="2018-06" db="EMBL/GenBank/DDBJ databases">
        <title>Genome assembly of Danube salmon.</title>
        <authorList>
            <person name="Macqueen D.J."/>
            <person name="Gundappa M.K."/>
        </authorList>
    </citation>
    <scope>NUCLEOTIDE SEQUENCE [LARGE SCALE GENOMIC DNA]</scope>
</reference>
<proteinExistence type="predicted"/>
<reference evidence="2" key="3">
    <citation type="submission" date="2025-09" db="UniProtKB">
        <authorList>
            <consortium name="Ensembl"/>
        </authorList>
    </citation>
    <scope>IDENTIFICATION</scope>
</reference>
<organism evidence="2 3">
    <name type="scientific">Hucho hucho</name>
    <name type="common">huchen</name>
    <dbReference type="NCBI Taxonomy" id="62062"/>
    <lineage>
        <taxon>Eukaryota</taxon>
        <taxon>Metazoa</taxon>
        <taxon>Chordata</taxon>
        <taxon>Craniata</taxon>
        <taxon>Vertebrata</taxon>
        <taxon>Euteleostomi</taxon>
        <taxon>Actinopterygii</taxon>
        <taxon>Neopterygii</taxon>
        <taxon>Teleostei</taxon>
        <taxon>Protacanthopterygii</taxon>
        <taxon>Salmoniformes</taxon>
        <taxon>Salmonidae</taxon>
        <taxon>Salmoninae</taxon>
        <taxon>Hucho</taxon>
    </lineage>
</organism>
<keyword evidence="3" id="KW-1185">Reference proteome</keyword>
<evidence type="ECO:0000313" key="2">
    <source>
        <dbReference type="Ensembl" id="ENSHHUP00000026570.1"/>
    </source>
</evidence>
<accession>A0A4W5LMU3</accession>
<dbReference type="AlphaFoldDB" id="A0A4W5LMU3"/>
<feature type="transmembrane region" description="Helical" evidence="1">
    <location>
        <begin position="43"/>
        <end position="67"/>
    </location>
</feature>
<keyword evidence="1" id="KW-0812">Transmembrane</keyword>
<dbReference type="STRING" id="62062.ENSHHUP00000026570"/>
<dbReference type="GeneTree" id="ENSGT00950000185953"/>
<dbReference type="Proteomes" id="UP000314982">
    <property type="component" value="Unassembled WGS sequence"/>
</dbReference>
<keyword evidence="1" id="KW-1133">Transmembrane helix</keyword>
<evidence type="ECO:0000256" key="1">
    <source>
        <dbReference type="SAM" id="Phobius"/>
    </source>
</evidence>
<sequence>MAPVLGSRTLSKDDVNYMLHFRMINEQQLEDISIDVFYKPLTLLTFTVAMGLLLIVSFFLIISVLAFPNGTHSVD</sequence>
<protein>
    <submittedName>
        <fullName evidence="2">Si:dkey-108k24.2</fullName>
    </submittedName>
</protein>
<name>A0A4W5LMU3_9TELE</name>